<sequence>MNPCTFLVLLLLPALKCFPLGFTEVTKEEVKNTGIDVKEISENKPESFINSQKDSIEKDWQEIIESTRLLEEDAKKVDVDPYYPEQLDTIRQEIDQVNCCQNLLIHVFGAPGGPIPHFVDRPKEAWEIKGKKGFLELYNQSIWSLVSLVKATSENDNLTTGMHHIDINCKKCGFQTLEFIKKYNLAPDLMEEIERFLKSRPGLKWFGDSSSYIFQNKSRLDNKFHWDFRNEEHLKFHFHLIHYNKIFQRKFAIVYKTFNSND</sequence>
<dbReference type="EMBL" id="VDEP01000211">
    <property type="protein sequence ID" value="KAA1123174.1"/>
    <property type="molecule type" value="Genomic_DNA"/>
</dbReference>
<accession>A0A5B0REK0</accession>
<evidence type="ECO:0000256" key="1">
    <source>
        <dbReference type="SAM" id="SignalP"/>
    </source>
</evidence>
<gene>
    <name evidence="2" type="ORF">PGTUg99_019121</name>
</gene>
<name>A0A5B0REK0_PUCGR</name>
<dbReference type="Proteomes" id="UP000325313">
    <property type="component" value="Unassembled WGS sequence"/>
</dbReference>
<dbReference type="AlphaFoldDB" id="A0A5B0REK0"/>
<feature type="signal peptide" evidence="1">
    <location>
        <begin position="1"/>
        <end position="19"/>
    </location>
</feature>
<organism evidence="2 3">
    <name type="scientific">Puccinia graminis f. sp. tritici</name>
    <dbReference type="NCBI Taxonomy" id="56615"/>
    <lineage>
        <taxon>Eukaryota</taxon>
        <taxon>Fungi</taxon>
        <taxon>Dikarya</taxon>
        <taxon>Basidiomycota</taxon>
        <taxon>Pucciniomycotina</taxon>
        <taxon>Pucciniomycetes</taxon>
        <taxon>Pucciniales</taxon>
        <taxon>Pucciniaceae</taxon>
        <taxon>Puccinia</taxon>
    </lineage>
</organism>
<comment type="caution">
    <text evidence="2">The sequence shown here is derived from an EMBL/GenBank/DDBJ whole genome shotgun (WGS) entry which is preliminary data.</text>
</comment>
<reference evidence="2 3" key="1">
    <citation type="submission" date="2019-05" db="EMBL/GenBank/DDBJ databases">
        <title>Emergence of the Ug99 lineage of the wheat stem rust pathogen through somatic hybridization.</title>
        <authorList>
            <person name="Li F."/>
            <person name="Upadhyaya N.M."/>
            <person name="Sperschneider J."/>
            <person name="Matny O."/>
            <person name="Nguyen-Phuc H."/>
            <person name="Mago R."/>
            <person name="Raley C."/>
            <person name="Miller M.E."/>
            <person name="Silverstein K.A.T."/>
            <person name="Henningsen E."/>
            <person name="Hirsch C.D."/>
            <person name="Visser B."/>
            <person name="Pretorius Z.A."/>
            <person name="Steffenson B.J."/>
            <person name="Schwessinger B."/>
            <person name="Dodds P.N."/>
            <person name="Figueroa M."/>
        </authorList>
    </citation>
    <scope>NUCLEOTIDE SEQUENCE [LARGE SCALE GENOMIC DNA]</scope>
    <source>
        <strain evidence="2 3">Ug99</strain>
    </source>
</reference>
<feature type="chain" id="PRO_5023072408" evidence="1">
    <location>
        <begin position="20"/>
        <end position="262"/>
    </location>
</feature>
<evidence type="ECO:0000313" key="2">
    <source>
        <dbReference type="EMBL" id="KAA1123174.1"/>
    </source>
</evidence>
<proteinExistence type="predicted"/>
<protein>
    <submittedName>
        <fullName evidence="2">Uncharacterized protein</fullName>
    </submittedName>
</protein>
<keyword evidence="1" id="KW-0732">Signal</keyword>
<evidence type="ECO:0000313" key="3">
    <source>
        <dbReference type="Proteomes" id="UP000325313"/>
    </source>
</evidence>